<dbReference type="Gene3D" id="2.60.40.1910">
    <property type="match status" value="1"/>
</dbReference>
<comment type="similarity">
    <text evidence="1 11">Belongs to the peptidase M1 family.</text>
</comment>
<dbReference type="Gene3D" id="1.25.50.20">
    <property type="match status" value="1"/>
</dbReference>
<evidence type="ECO:0000256" key="1">
    <source>
        <dbReference type="ARBA" id="ARBA00010136"/>
    </source>
</evidence>
<dbReference type="Proteomes" id="UP000572817">
    <property type="component" value="Unassembled WGS sequence"/>
</dbReference>
<gene>
    <name evidence="15" type="ORF">GTA08_BOTSDO02785</name>
    <name evidence="16" type="ORF">GTA08_BOTSDO12489</name>
</gene>
<evidence type="ECO:0000313" key="15">
    <source>
        <dbReference type="EMBL" id="KAF4309213.1"/>
    </source>
</evidence>
<dbReference type="Pfam" id="PF17900">
    <property type="entry name" value="Peptidase_M1_N"/>
    <property type="match status" value="1"/>
</dbReference>
<dbReference type="GO" id="GO:0070006">
    <property type="term" value="F:metalloaminopeptidase activity"/>
    <property type="evidence" value="ECO:0007669"/>
    <property type="project" value="TreeGrafter"/>
</dbReference>
<evidence type="ECO:0000256" key="5">
    <source>
        <dbReference type="ARBA" id="ARBA00022801"/>
    </source>
</evidence>
<keyword evidence="2 11" id="KW-0031">Aminopeptidase</keyword>
<dbReference type="InterPro" id="IPR050344">
    <property type="entry name" value="Peptidase_M1_aminopeptidases"/>
</dbReference>
<keyword evidence="6 9" id="KW-0862">Zinc</keyword>
<dbReference type="PANTHER" id="PTHR11533">
    <property type="entry name" value="PROTEASE M1 ZINC METALLOPROTEASE"/>
    <property type="match status" value="1"/>
</dbReference>
<evidence type="ECO:0000259" key="12">
    <source>
        <dbReference type="Pfam" id="PF01433"/>
    </source>
</evidence>
<dbReference type="InterPro" id="IPR045357">
    <property type="entry name" value="Aminopeptidase_N-like_N"/>
</dbReference>
<feature type="binding site" evidence="9">
    <location>
        <position position="406"/>
    </location>
    <ligand>
        <name>Zn(2+)</name>
        <dbReference type="ChEBI" id="CHEBI:29105"/>
        <note>catalytic</note>
    </ligand>
</feature>
<evidence type="ECO:0000256" key="3">
    <source>
        <dbReference type="ARBA" id="ARBA00022670"/>
    </source>
</evidence>
<feature type="active site" description="Proton acceptor" evidence="8">
    <location>
        <position position="403"/>
    </location>
</feature>
<dbReference type="GO" id="GO:0006508">
    <property type="term" value="P:proteolysis"/>
    <property type="evidence" value="ECO:0007669"/>
    <property type="project" value="UniProtKB-KW"/>
</dbReference>
<dbReference type="Gene3D" id="1.10.390.10">
    <property type="entry name" value="Neutral Protease Domain 2"/>
    <property type="match status" value="1"/>
</dbReference>
<dbReference type="FunFam" id="2.60.40.1910:FF:000004">
    <property type="entry name" value="Aminopeptidase"/>
    <property type="match status" value="1"/>
</dbReference>
<name>A0A8H4J733_9PEZI</name>
<dbReference type="InterPro" id="IPR024571">
    <property type="entry name" value="ERAP1-like_C_dom"/>
</dbReference>
<dbReference type="PANTHER" id="PTHR11533:SF174">
    <property type="entry name" value="PUROMYCIN-SENSITIVE AMINOPEPTIDASE-RELATED"/>
    <property type="match status" value="1"/>
</dbReference>
<dbReference type="InterPro" id="IPR042097">
    <property type="entry name" value="Aminopeptidase_N-like_N_sf"/>
</dbReference>
<feature type="domain" description="ERAP1-like C-terminal" evidence="13">
    <location>
        <begin position="621"/>
        <end position="939"/>
    </location>
</feature>
<dbReference type="InterPro" id="IPR014782">
    <property type="entry name" value="Peptidase_M1_dom"/>
</dbReference>
<dbReference type="PRINTS" id="PR00756">
    <property type="entry name" value="ALADIPTASE"/>
</dbReference>
<evidence type="ECO:0000256" key="7">
    <source>
        <dbReference type="ARBA" id="ARBA00023049"/>
    </source>
</evidence>
<evidence type="ECO:0000259" key="14">
    <source>
        <dbReference type="Pfam" id="PF17900"/>
    </source>
</evidence>
<dbReference type="SUPFAM" id="SSF63737">
    <property type="entry name" value="Leukotriene A4 hydrolase N-terminal domain"/>
    <property type="match status" value="1"/>
</dbReference>
<feature type="domain" description="Aminopeptidase N-like N-terminal" evidence="14">
    <location>
        <begin position="104"/>
        <end position="295"/>
    </location>
</feature>
<feature type="binding site" evidence="9">
    <location>
        <position position="425"/>
    </location>
    <ligand>
        <name>Zn(2+)</name>
        <dbReference type="ChEBI" id="CHEBI:29105"/>
        <note>catalytic</note>
    </ligand>
</feature>
<dbReference type="GO" id="GO:0043171">
    <property type="term" value="P:peptide catabolic process"/>
    <property type="evidence" value="ECO:0007669"/>
    <property type="project" value="TreeGrafter"/>
</dbReference>
<organism evidence="16 17">
    <name type="scientific">Botryosphaeria dothidea</name>
    <dbReference type="NCBI Taxonomy" id="55169"/>
    <lineage>
        <taxon>Eukaryota</taxon>
        <taxon>Fungi</taxon>
        <taxon>Dikarya</taxon>
        <taxon>Ascomycota</taxon>
        <taxon>Pezizomycotina</taxon>
        <taxon>Dothideomycetes</taxon>
        <taxon>Dothideomycetes incertae sedis</taxon>
        <taxon>Botryosphaeriales</taxon>
        <taxon>Botryosphaeriaceae</taxon>
        <taxon>Botryosphaeria</taxon>
    </lineage>
</organism>
<evidence type="ECO:0000313" key="17">
    <source>
        <dbReference type="Proteomes" id="UP000572817"/>
    </source>
</evidence>
<keyword evidence="17" id="KW-1185">Reference proteome</keyword>
<dbReference type="EMBL" id="WWBZ02000016">
    <property type="protein sequence ID" value="KAF4309213.1"/>
    <property type="molecule type" value="Genomic_DNA"/>
</dbReference>
<dbReference type="EC" id="3.4.11.-" evidence="11"/>
<dbReference type="GO" id="GO:0005737">
    <property type="term" value="C:cytoplasm"/>
    <property type="evidence" value="ECO:0007669"/>
    <property type="project" value="TreeGrafter"/>
</dbReference>
<feature type="binding site" evidence="9">
    <location>
        <position position="402"/>
    </location>
    <ligand>
        <name>Zn(2+)</name>
        <dbReference type="ChEBI" id="CHEBI:29105"/>
        <note>catalytic</note>
    </ligand>
</feature>
<dbReference type="EMBL" id="WWBZ02000007">
    <property type="protein sequence ID" value="KAF4312138.1"/>
    <property type="molecule type" value="Genomic_DNA"/>
</dbReference>
<dbReference type="FunFam" id="2.60.40.1730:FF:000002">
    <property type="entry name" value="Aminopeptidase"/>
    <property type="match status" value="1"/>
</dbReference>
<evidence type="ECO:0000313" key="16">
    <source>
        <dbReference type="EMBL" id="KAF4312138.1"/>
    </source>
</evidence>
<dbReference type="InterPro" id="IPR001930">
    <property type="entry name" value="Peptidase_M1"/>
</dbReference>
<keyword evidence="5 11" id="KW-0378">Hydrolase</keyword>
<feature type="domain" description="Peptidase M1 membrane alanine aminopeptidase" evidence="12">
    <location>
        <begin position="330"/>
        <end position="547"/>
    </location>
</feature>
<dbReference type="SUPFAM" id="SSF55486">
    <property type="entry name" value="Metalloproteases ('zincins'), catalytic domain"/>
    <property type="match status" value="1"/>
</dbReference>
<dbReference type="OrthoDB" id="10031169at2759"/>
<keyword evidence="4 9" id="KW-0479">Metal-binding</keyword>
<dbReference type="GO" id="GO:0042277">
    <property type="term" value="F:peptide binding"/>
    <property type="evidence" value="ECO:0007669"/>
    <property type="project" value="TreeGrafter"/>
</dbReference>
<dbReference type="AlphaFoldDB" id="A0A8H4J733"/>
<evidence type="ECO:0000256" key="9">
    <source>
        <dbReference type="PIRSR" id="PIRSR634016-3"/>
    </source>
</evidence>
<evidence type="ECO:0000256" key="8">
    <source>
        <dbReference type="PIRSR" id="PIRSR634016-1"/>
    </source>
</evidence>
<dbReference type="Pfam" id="PF11838">
    <property type="entry name" value="ERAP1_C"/>
    <property type="match status" value="1"/>
</dbReference>
<comment type="cofactor">
    <cofactor evidence="9 11">
        <name>Zn(2+)</name>
        <dbReference type="ChEBI" id="CHEBI:29105"/>
    </cofactor>
    <text evidence="9 11">Binds 1 zinc ion per subunit.</text>
</comment>
<dbReference type="GO" id="GO:0016020">
    <property type="term" value="C:membrane"/>
    <property type="evidence" value="ECO:0007669"/>
    <property type="project" value="TreeGrafter"/>
</dbReference>
<protein>
    <recommendedName>
        <fullName evidence="11">Aminopeptidase</fullName>
        <ecNumber evidence="11">3.4.11.-</ecNumber>
    </recommendedName>
</protein>
<evidence type="ECO:0000256" key="10">
    <source>
        <dbReference type="PIRSR" id="PIRSR634016-4"/>
    </source>
</evidence>
<comment type="caution">
    <text evidence="16">The sequence shown here is derived from an EMBL/GenBank/DDBJ whole genome shotgun (WGS) entry which is preliminary data.</text>
</comment>
<keyword evidence="3 11" id="KW-0645">Protease</keyword>
<dbReference type="InterPro" id="IPR027268">
    <property type="entry name" value="Peptidase_M4/M1_CTD_sf"/>
</dbReference>
<dbReference type="GO" id="GO:0008270">
    <property type="term" value="F:zinc ion binding"/>
    <property type="evidence" value="ECO:0007669"/>
    <property type="project" value="UniProtKB-UniRule"/>
</dbReference>
<evidence type="ECO:0000256" key="11">
    <source>
        <dbReference type="RuleBase" id="RU364040"/>
    </source>
</evidence>
<reference evidence="16 17" key="1">
    <citation type="submission" date="2020-04" db="EMBL/GenBank/DDBJ databases">
        <title>Genome Assembly and Annotation of Botryosphaeria dothidea sdau 11-99, a Latent Pathogen of Apple Fruit Ring Rot in China.</title>
        <authorList>
            <person name="Yu C."/>
            <person name="Diao Y."/>
            <person name="Lu Q."/>
            <person name="Zhao J."/>
            <person name="Cui S."/>
            <person name="Peng C."/>
            <person name="He B."/>
            <person name="Liu H."/>
        </authorList>
    </citation>
    <scope>NUCLEOTIDE SEQUENCE [LARGE SCALE GENOMIC DNA]</scope>
    <source>
        <strain evidence="17">sdau11-99</strain>
        <strain evidence="16">Sdau11-99</strain>
    </source>
</reference>
<proteinExistence type="inferred from homology"/>
<evidence type="ECO:0000256" key="2">
    <source>
        <dbReference type="ARBA" id="ARBA00022438"/>
    </source>
</evidence>
<dbReference type="InterPro" id="IPR034016">
    <property type="entry name" value="M1_APN-typ"/>
</dbReference>
<sequence>MITSGRGVLPFARFCPPRARLTYGGSFQPQTAAQAVAARSYYINPTVQSRYPSSRNTTKPFPRFVRYCSHRRALNMCKHFGHEADASSSIDVTKGREVLPKNVKPVHYDLTLEPKLDGDFTYEGKVVIDLDVVEDTNSISLNTLDLKLHSTTVKSGDSVIASSPDLSYNEDTQTTKISFKDTIPAGSKAQLVQTFTGVLNNNMAGFYRSSYNSADGSTKYLATTQMEPTDARRAFPCFDEPALKAEFTITLVADKELTCLSNMDAVSEKEVDSQITGGKKKAVTFRKTPLMSTYLLAFIVGELNVIETNDFRVPVRVFATPDRDINHGKFSLDLAAKTLDFYEKKFDSKFPLPKMDMVAIPDFSAGAMENWGLVTYRVVDLLFDEKTSGASTKQRVAEVVQHELAHQWFGNLVTMDFWDGLWLNEGFATWMSWYSCNAFYPEWKVWQGYVTDNLQSALSLDSLRSSHPIEVPVKRADEINQIFDAISYSKGSCVLRMISKYLGEETFMEGIRRYLKKHAYGNTQTGDLWAALSDASGKDVEKVMDIWTKNVGFPVVTVTEKPESGSIHVKQNRFLRTADVKPEEDKVLYPVFLGLRTSEGINEDVTLTSREADFKVNDLDFFKVNADHSGIYRTSYSPERLQKLGEAAKKGLLSVEDRAGMIADAGALAASGYQKTSGLLSLLEGFKSEPEFVVWDELTARVGSLRSAWIFEDDMVRNALKKFQLKLVNDKAHELGWEFKDSDGHIEQQFKSLLFGAAGLSGDEAVKKAAFDMFEKFKKGDKTAIHPNIRASVYGIVLTYGGAAEYDAVLNEYRTAKTSDERNTALRAIGRAKQPELIQRTLALPLSDEVKGQDIYLPLGGLRTHREGIEALWKWMTEHWEELEKKLPPGLTMLGTVVSICTSSFTRKEHMERIEEFFGKRSTKGFDQSLAQALDAIRAKSNWISRDSSDVQAFLKEHGYL</sequence>
<keyword evidence="7 11" id="KW-0482">Metalloprotease</keyword>
<feature type="site" description="Transition state stabilizer" evidence="10">
    <location>
        <position position="488"/>
    </location>
</feature>
<dbReference type="Pfam" id="PF01433">
    <property type="entry name" value="Peptidase_M1"/>
    <property type="match status" value="1"/>
</dbReference>
<evidence type="ECO:0000256" key="6">
    <source>
        <dbReference type="ARBA" id="ARBA00022833"/>
    </source>
</evidence>
<accession>A0A8H4J733</accession>
<dbReference type="FunFam" id="1.25.50.20:FF:000002">
    <property type="entry name" value="Aminopeptidase"/>
    <property type="match status" value="1"/>
</dbReference>
<dbReference type="Gene3D" id="2.60.40.1730">
    <property type="entry name" value="tricorn interacting facor f3 domain"/>
    <property type="match status" value="1"/>
</dbReference>
<evidence type="ECO:0000259" key="13">
    <source>
        <dbReference type="Pfam" id="PF11838"/>
    </source>
</evidence>
<dbReference type="FunFam" id="1.10.390.10:FF:000001">
    <property type="entry name" value="Aminopeptidase"/>
    <property type="match status" value="1"/>
</dbReference>
<evidence type="ECO:0000256" key="4">
    <source>
        <dbReference type="ARBA" id="ARBA00022723"/>
    </source>
</evidence>
<dbReference type="CDD" id="cd09601">
    <property type="entry name" value="M1_APN-Q_like"/>
    <property type="match status" value="1"/>
</dbReference>